<accession>F8DES0</accession>
<sequence length="149" mass="16433">MHAMAATELPARFECIAHQPARYEDGSVSVSVKRALEALGQLGVAQSIDFAETEENFLAGELVATELDGRSNPMGRKIKNPGNDYRVMIPPSEYDYLGIDVDEVREGEVLLDVWICTDPDVDESVIAISPRIRQTWTLDLEPLLGGTDE</sequence>
<name>F8DES0_HALXS</name>
<dbReference type="HOGENOM" id="CLU_1745532_0_0_2"/>
<dbReference type="EMBL" id="CP002842">
    <property type="protein sequence ID" value="AEH39510.1"/>
    <property type="molecule type" value="Genomic_DNA"/>
</dbReference>
<keyword evidence="1" id="KW-0614">Plasmid</keyword>
<gene>
    <name evidence="1" type="ordered locus">Halxa_0270</name>
</gene>
<geneLocation type="plasmid" evidence="1 2">
    <name>pHALXA03</name>
</geneLocation>
<dbReference type="Proteomes" id="UP000006794">
    <property type="component" value="Plasmid pHALXA03"/>
</dbReference>
<protein>
    <submittedName>
        <fullName evidence="1">Uncharacterized protein</fullName>
    </submittedName>
</protein>
<keyword evidence="2" id="KW-1185">Reference proteome</keyword>
<dbReference type="KEGG" id="hxa:Halxa_0270"/>
<proteinExistence type="predicted"/>
<organism evidence="1 2">
    <name type="scientific">Halopiger xanaduensis (strain DSM 18323 / JCM 14033 / SH-6)</name>
    <dbReference type="NCBI Taxonomy" id="797210"/>
    <lineage>
        <taxon>Archaea</taxon>
        <taxon>Methanobacteriati</taxon>
        <taxon>Methanobacteriota</taxon>
        <taxon>Stenosarchaea group</taxon>
        <taxon>Halobacteria</taxon>
        <taxon>Halobacteriales</taxon>
        <taxon>Natrialbaceae</taxon>
        <taxon>Halopiger</taxon>
    </lineage>
</organism>
<dbReference type="AlphaFoldDB" id="F8DES0"/>
<evidence type="ECO:0000313" key="1">
    <source>
        <dbReference type="EMBL" id="AEH39510.1"/>
    </source>
</evidence>
<evidence type="ECO:0000313" key="2">
    <source>
        <dbReference type="Proteomes" id="UP000006794"/>
    </source>
</evidence>
<reference evidence="2" key="1">
    <citation type="journal article" date="2012" name="Stand. Genomic Sci.">
        <title>Complete genome sequence of Halopiger xanaduensis type strain (SH-6(T)).</title>
        <authorList>
            <person name="Anderson I."/>
            <person name="Tindall B.J."/>
            <person name="Rohde M."/>
            <person name="Lucas S."/>
            <person name="Han J."/>
            <person name="Lapidus A."/>
            <person name="Cheng J.F."/>
            <person name="Goodwin L."/>
            <person name="Pitluck S."/>
            <person name="Peters L."/>
            <person name="Pati A."/>
            <person name="Mikhailova N."/>
            <person name="Pagani I."/>
            <person name="Teshima H."/>
            <person name="Han C."/>
            <person name="Tapia R."/>
            <person name="Land M."/>
            <person name="Woyke T."/>
            <person name="Klenk H.P."/>
            <person name="Kyrpides N."/>
            <person name="Ivanova N."/>
        </authorList>
    </citation>
    <scope>NUCLEOTIDE SEQUENCE [LARGE SCALE GENOMIC DNA]</scope>
    <source>
        <strain evidence="2">DSM 18323 / JCM 14033 / SH-6</strain>
        <plasmid evidence="2">Plasmid pHALXA03</plasmid>
    </source>
</reference>